<dbReference type="EMBL" id="JYDU01000111">
    <property type="protein sequence ID" value="KRX92449.1"/>
    <property type="molecule type" value="Genomic_DNA"/>
</dbReference>
<organism evidence="2 3">
    <name type="scientific">Trichinella pseudospiralis</name>
    <name type="common">Parasitic roundworm</name>
    <dbReference type="NCBI Taxonomy" id="6337"/>
    <lineage>
        <taxon>Eukaryota</taxon>
        <taxon>Metazoa</taxon>
        <taxon>Ecdysozoa</taxon>
        <taxon>Nematoda</taxon>
        <taxon>Enoplea</taxon>
        <taxon>Dorylaimia</taxon>
        <taxon>Trichinellida</taxon>
        <taxon>Trichinellidae</taxon>
        <taxon>Trichinella</taxon>
    </lineage>
</organism>
<dbReference type="AlphaFoldDB" id="A0A0V0XWK1"/>
<evidence type="ECO:0000256" key="1">
    <source>
        <dbReference type="SAM" id="MobiDB-lite"/>
    </source>
</evidence>
<evidence type="ECO:0000313" key="3">
    <source>
        <dbReference type="Proteomes" id="UP000054815"/>
    </source>
</evidence>
<accession>A0A0V0XWK1</accession>
<proteinExistence type="predicted"/>
<sequence length="86" mass="9266">MVYGSTDSAIPDASTSSDMSGNVQTSAFEANTCQNSTVSVISRATFGQLCKIYKKESGGGRGKCMNRSDKYSRKLDIHVPSERAYS</sequence>
<evidence type="ECO:0000313" key="2">
    <source>
        <dbReference type="EMBL" id="KRX92449.1"/>
    </source>
</evidence>
<gene>
    <name evidence="2" type="ORF">T4E_10157</name>
</gene>
<name>A0A0V0XWK1_TRIPS</name>
<feature type="region of interest" description="Disordered" evidence="1">
    <location>
        <begin position="1"/>
        <end position="21"/>
    </location>
</feature>
<comment type="caution">
    <text evidence="2">The sequence shown here is derived from an EMBL/GenBank/DDBJ whole genome shotgun (WGS) entry which is preliminary data.</text>
</comment>
<reference evidence="2 3" key="1">
    <citation type="submission" date="2015-01" db="EMBL/GenBank/DDBJ databases">
        <title>Evolution of Trichinella species and genotypes.</title>
        <authorList>
            <person name="Korhonen P.K."/>
            <person name="Edoardo P."/>
            <person name="Giuseppe L.R."/>
            <person name="Gasser R.B."/>
        </authorList>
    </citation>
    <scope>NUCLEOTIDE SEQUENCE [LARGE SCALE GENOMIC DNA]</scope>
    <source>
        <strain evidence="2">ISS141</strain>
    </source>
</reference>
<protein>
    <submittedName>
        <fullName evidence="2">Uncharacterized protein</fullName>
    </submittedName>
</protein>
<dbReference type="Proteomes" id="UP000054815">
    <property type="component" value="Unassembled WGS sequence"/>
</dbReference>